<feature type="signal peptide" evidence="2">
    <location>
        <begin position="1"/>
        <end position="18"/>
    </location>
</feature>
<evidence type="ECO:0000256" key="1">
    <source>
        <dbReference type="SAM" id="MobiDB-lite"/>
    </source>
</evidence>
<evidence type="ECO:0000313" key="4">
    <source>
        <dbReference type="Proteomes" id="UP000789706"/>
    </source>
</evidence>
<sequence length="193" mass="21864">MKLYCFVIFIISAFIASGKILSAYSIPIHDNNWTILNKYKRDVKIEIEVHREPTESQTRSVPHTTETATKTYKQDGETSDAETLHDIDQTEKKLKEEAITIHRVIVVLCSLAHSYERVERVPTAPPADKIFVNDLPRIESGNLDERRDGRRGGEEPSTYSSPRLQAPPAYTPTAPPGYSMNGTYFLCYDGKMN</sequence>
<gene>
    <name evidence="3" type="ORF">DEBURN_LOCUS5809</name>
</gene>
<proteinExistence type="predicted"/>
<comment type="caution">
    <text evidence="3">The sequence shown here is derived from an EMBL/GenBank/DDBJ whole genome shotgun (WGS) entry which is preliminary data.</text>
</comment>
<organism evidence="3 4">
    <name type="scientific">Diversispora eburnea</name>
    <dbReference type="NCBI Taxonomy" id="1213867"/>
    <lineage>
        <taxon>Eukaryota</taxon>
        <taxon>Fungi</taxon>
        <taxon>Fungi incertae sedis</taxon>
        <taxon>Mucoromycota</taxon>
        <taxon>Glomeromycotina</taxon>
        <taxon>Glomeromycetes</taxon>
        <taxon>Diversisporales</taxon>
        <taxon>Diversisporaceae</taxon>
        <taxon>Diversispora</taxon>
    </lineage>
</organism>
<dbReference type="AlphaFoldDB" id="A0A9N9FCA2"/>
<reference evidence="3" key="1">
    <citation type="submission" date="2021-06" db="EMBL/GenBank/DDBJ databases">
        <authorList>
            <person name="Kallberg Y."/>
            <person name="Tangrot J."/>
            <person name="Rosling A."/>
        </authorList>
    </citation>
    <scope>NUCLEOTIDE SEQUENCE</scope>
    <source>
        <strain evidence="3">AZ414A</strain>
    </source>
</reference>
<protein>
    <submittedName>
        <fullName evidence="3">10856_t:CDS:1</fullName>
    </submittedName>
</protein>
<evidence type="ECO:0000256" key="2">
    <source>
        <dbReference type="SAM" id="SignalP"/>
    </source>
</evidence>
<feature type="compositionally biased region" description="Basic and acidic residues" evidence="1">
    <location>
        <begin position="143"/>
        <end position="154"/>
    </location>
</feature>
<evidence type="ECO:0000313" key="3">
    <source>
        <dbReference type="EMBL" id="CAG8524042.1"/>
    </source>
</evidence>
<dbReference type="Proteomes" id="UP000789706">
    <property type="component" value="Unassembled WGS sequence"/>
</dbReference>
<dbReference type="EMBL" id="CAJVPK010000542">
    <property type="protein sequence ID" value="CAG8524042.1"/>
    <property type="molecule type" value="Genomic_DNA"/>
</dbReference>
<keyword evidence="2" id="KW-0732">Signal</keyword>
<name>A0A9N9FCA2_9GLOM</name>
<feature type="region of interest" description="Disordered" evidence="1">
    <location>
        <begin position="132"/>
        <end position="175"/>
    </location>
</feature>
<accession>A0A9N9FCA2</accession>
<feature type="chain" id="PRO_5040127207" evidence="2">
    <location>
        <begin position="19"/>
        <end position="193"/>
    </location>
</feature>
<keyword evidence="4" id="KW-1185">Reference proteome</keyword>